<proteinExistence type="predicted"/>
<reference evidence="1 2" key="2">
    <citation type="journal article" date="2016" name="Genome Announc.">
        <title>Draft Genome Sequence of Oceanobacillus picturae Heshi-B3, Isolated from Fermented Rice Bran in a Traditional Japanese Seafood Dish.</title>
        <authorList>
            <person name="Akuzawa S."/>
            <person name="Nagaoka J."/>
            <person name="Kanekatsu M."/>
            <person name="Kanesaki Y."/>
            <person name="Suzuki T."/>
        </authorList>
    </citation>
    <scope>NUCLEOTIDE SEQUENCE [LARGE SCALE GENOMIC DNA]</scope>
    <source>
        <strain evidence="1 2">Heshi-B3</strain>
    </source>
</reference>
<dbReference type="AlphaFoldDB" id="A0A0U9H4X0"/>
<gene>
    <name evidence="1" type="ORF">OPHB3_1592</name>
</gene>
<comment type="caution">
    <text evidence="1">The sequence shown here is derived from an EMBL/GenBank/DDBJ whole genome shotgun (WGS) entry which is preliminary data.</text>
</comment>
<name>A0A0U9H4X0_9BACI</name>
<organism evidence="1 2">
    <name type="scientific">Oceanobacillus picturae</name>
    <dbReference type="NCBI Taxonomy" id="171693"/>
    <lineage>
        <taxon>Bacteria</taxon>
        <taxon>Bacillati</taxon>
        <taxon>Bacillota</taxon>
        <taxon>Bacilli</taxon>
        <taxon>Bacillales</taxon>
        <taxon>Bacillaceae</taxon>
        <taxon>Oceanobacillus</taxon>
    </lineage>
</organism>
<dbReference type="Proteomes" id="UP000052946">
    <property type="component" value="Unassembled WGS sequence"/>
</dbReference>
<sequence length="54" mass="6197">MERWLCNILYSKVQSIRKTYTFAIKLANASFSSTLGNIKFLLGSNHDADKILKF</sequence>
<evidence type="ECO:0000313" key="2">
    <source>
        <dbReference type="Proteomes" id="UP000052946"/>
    </source>
</evidence>
<reference evidence="2" key="1">
    <citation type="submission" date="2015-07" db="EMBL/GenBank/DDBJ databases">
        <title>Draft Genome Sequence of Oceanobacillus picturae Heshi-B3 that Was Isolated from Fermented Rice Bran with Aging Salted Mackerel, Which Was Named Heshiko as Traditional Fermented Seafood in Japan.</title>
        <authorList>
            <person name="Akuzawa S."/>
            <person name="Nakagawa J."/>
            <person name="Kanekatsu T."/>
            <person name="Kanesaki Y."/>
            <person name="Suzuki T."/>
        </authorList>
    </citation>
    <scope>NUCLEOTIDE SEQUENCE [LARGE SCALE GENOMIC DNA]</scope>
    <source>
        <strain evidence="2">Heshi-B3</strain>
    </source>
</reference>
<accession>A0A0U9H4X0</accession>
<protein>
    <submittedName>
        <fullName evidence="1">Beta-glucosidase</fullName>
    </submittedName>
</protein>
<dbReference type="EMBL" id="BBXV01000019">
    <property type="protein sequence ID" value="GAQ17667.1"/>
    <property type="molecule type" value="Genomic_DNA"/>
</dbReference>
<evidence type="ECO:0000313" key="1">
    <source>
        <dbReference type="EMBL" id="GAQ17667.1"/>
    </source>
</evidence>